<keyword evidence="8" id="KW-1185">Reference proteome</keyword>
<feature type="transmembrane region" description="Helical" evidence="6">
    <location>
        <begin position="7"/>
        <end position="30"/>
    </location>
</feature>
<feature type="transmembrane region" description="Helical" evidence="6">
    <location>
        <begin position="36"/>
        <end position="54"/>
    </location>
</feature>
<accession>A0A9J6RER6</accession>
<protein>
    <submittedName>
        <fullName evidence="7">AI-2E family transporter</fullName>
    </submittedName>
</protein>
<dbReference type="InterPro" id="IPR002549">
    <property type="entry name" value="AI-2E-like"/>
</dbReference>
<keyword evidence="5 6" id="KW-0472">Membrane</keyword>
<reference evidence="7" key="1">
    <citation type="submission" date="2022-11" db="EMBL/GenBank/DDBJ databases">
        <title>WGS of Natronobacillus azotifigens 24KS-1, an anaerobic diazotrophic haloalkaliphile from soda-rich habitats.</title>
        <authorList>
            <person name="Sorokin D.Y."/>
            <person name="Merkel A.Y."/>
        </authorList>
    </citation>
    <scope>NUCLEOTIDE SEQUENCE</scope>
    <source>
        <strain evidence="7">24KS-1</strain>
    </source>
</reference>
<evidence type="ECO:0000256" key="1">
    <source>
        <dbReference type="ARBA" id="ARBA00004141"/>
    </source>
</evidence>
<feature type="transmembrane region" description="Helical" evidence="6">
    <location>
        <begin position="310"/>
        <end position="337"/>
    </location>
</feature>
<evidence type="ECO:0000256" key="4">
    <source>
        <dbReference type="ARBA" id="ARBA00022989"/>
    </source>
</evidence>
<dbReference type="GO" id="GO:0005886">
    <property type="term" value="C:plasma membrane"/>
    <property type="evidence" value="ECO:0007669"/>
    <property type="project" value="UniProtKB-SubCell"/>
</dbReference>
<organism evidence="7 8">
    <name type="scientific">Natronobacillus azotifigens</name>
    <dbReference type="NCBI Taxonomy" id="472978"/>
    <lineage>
        <taxon>Bacteria</taxon>
        <taxon>Bacillati</taxon>
        <taxon>Bacillota</taxon>
        <taxon>Bacilli</taxon>
        <taxon>Bacillales</taxon>
        <taxon>Bacillaceae</taxon>
        <taxon>Natronobacillus</taxon>
    </lineage>
</organism>
<keyword evidence="3 6" id="KW-0812">Transmembrane</keyword>
<comment type="subcellular location">
    <subcellularLocation>
        <location evidence="1">Membrane</location>
        <topology evidence="1">Multi-pass membrane protein</topology>
    </subcellularLocation>
</comment>
<proteinExistence type="inferred from homology"/>
<keyword evidence="4 6" id="KW-1133">Transmembrane helix</keyword>
<comment type="similarity">
    <text evidence="2">Belongs to the autoinducer-2 exporter (AI-2E) (TC 2.A.86) family.</text>
</comment>
<evidence type="ECO:0000313" key="8">
    <source>
        <dbReference type="Proteomes" id="UP001084197"/>
    </source>
</evidence>
<evidence type="ECO:0000256" key="3">
    <source>
        <dbReference type="ARBA" id="ARBA00022692"/>
    </source>
</evidence>
<dbReference type="PANTHER" id="PTHR21716">
    <property type="entry name" value="TRANSMEMBRANE PROTEIN"/>
    <property type="match status" value="1"/>
</dbReference>
<dbReference type="EMBL" id="JAPRAT010000023">
    <property type="protein sequence ID" value="MCZ0703860.1"/>
    <property type="molecule type" value="Genomic_DNA"/>
</dbReference>
<dbReference type="GO" id="GO:0055085">
    <property type="term" value="P:transmembrane transport"/>
    <property type="evidence" value="ECO:0007669"/>
    <property type="project" value="TreeGrafter"/>
</dbReference>
<feature type="transmembrane region" description="Helical" evidence="6">
    <location>
        <begin position="210"/>
        <end position="234"/>
    </location>
</feature>
<name>A0A9J6RER6_9BACI</name>
<dbReference type="PANTHER" id="PTHR21716:SF69">
    <property type="entry name" value="TRANSPORT PROTEIN YUBA-RELATED"/>
    <property type="match status" value="1"/>
</dbReference>
<evidence type="ECO:0000256" key="6">
    <source>
        <dbReference type="SAM" id="Phobius"/>
    </source>
</evidence>
<evidence type="ECO:0000313" key="7">
    <source>
        <dbReference type="EMBL" id="MCZ0703860.1"/>
    </source>
</evidence>
<evidence type="ECO:0000256" key="2">
    <source>
        <dbReference type="ARBA" id="ARBA00009773"/>
    </source>
</evidence>
<feature type="transmembrane region" description="Helical" evidence="6">
    <location>
        <begin position="152"/>
        <end position="177"/>
    </location>
</feature>
<evidence type="ECO:0000256" key="5">
    <source>
        <dbReference type="ARBA" id="ARBA00023136"/>
    </source>
</evidence>
<dbReference type="Pfam" id="PF01594">
    <property type="entry name" value="AI-2E_transport"/>
    <property type="match status" value="1"/>
</dbReference>
<comment type="caution">
    <text evidence="7">The sequence shown here is derived from an EMBL/GenBank/DDBJ whole genome shotgun (WGS) entry which is preliminary data.</text>
</comment>
<dbReference type="Proteomes" id="UP001084197">
    <property type="component" value="Unassembled WGS sequence"/>
</dbReference>
<sequence>MTEKRGFRFLIFMVLFFTLIYLFHLTGFVFRPIGSVLASLAVPIIGAGFLYYITNPLVGLLERVKVPRILGIIIVFLTLIAVIFFSIYFIFPVIQRQFESLMENVPAMAESLEDIFTMWQNRNDIIPEGIQNALDNFIDNLGGYTEQVATSIFQFIGSVFSFLFSFVLIPFFLFFMLKDREKFIPYLTGFFSESKGESLGRLLKSVNHTLGSFIQGQALVSLSVGIMLLIGYLIVGLDYALVLAVFALVMNLIPYIGPWLSAIPAVAIGFFQDPMVGVWTAVIMIVAQQIESNIIEPNVMGRVLSVHPLTVVVIILAAGALFGFIGFIFAVPAYAVIKTVITHFYEEYKKTQPVGKKNIW</sequence>
<feature type="transmembrane region" description="Helical" evidence="6">
    <location>
        <begin position="66"/>
        <end position="91"/>
    </location>
</feature>
<dbReference type="AlphaFoldDB" id="A0A9J6RER6"/>
<gene>
    <name evidence="7" type="ORF">OWO01_11620</name>
</gene>
<feature type="transmembrane region" description="Helical" evidence="6">
    <location>
        <begin position="240"/>
        <end position="260"/>
    </location>
</feature>